<evidence type="ECO:0000256" key="2">
    <source>
        <dbReference type="SAM" id="Phobius"/>
    </source>
</evidence>
<feature type="transmembrane region" description="Helical" evidence="2">
    <location>
        <begin position="88"/>
        <end position="116"/>
    </location>
</feature>
<dbReference type="Proteomes" id="UP000619293">
    <property type="component" value="Unassembled WGS sequence"/>
</dbReference>
<keyword evidence="2" id="KW-1133">Transmembrane helix</keyword>
<accession>A0A8J3NSY3</accession>
<dbReference type="EMBL" id="BONG01000032">
    <property type="protein sequence ID" value="GIF91467.1"/>
    <property type="molecule type" value="Genomic_DNA"/>
</dbReference>
<protein>
    <submittedName>
        <fullName evidence="3">Uncharacterized protein</fullName>
    </submittedName>
</protein>
<feature type="region of interest" description="Disordered" evidence="1">
    <location>
        <begin position="1"/>
        <end position="29"/>
    </location>
</feature>
<keyword evidence="2" id="KW-0472">Membrane</keyword>
<evidence type="ECO:0000256" key="1">
    <source>
        <dbReference type="SAM" id="MobiDB-lite"/>
    </source>
</evidence>
<feature type="transmembrane region" description="Helical" evidence="2">
    <location>
        <begin position="40"/>
        <end position="59"/>
    </location>
</feature>
<comment type="caution">
    <text evidence="3">The sequence shown here is derived from an EMBL/GenBank/DDBJ whole genome shotgun (WGS) entry which is preliminary data.</text>
</comment>
<keyword evidence="4" id="KW-1185">Reference proteome</keyword>
<feature type="transmembrane region" description="Helical" evidence="2">
    <location>
        <begin position="123"/>
        <end position="143"/>
    </location>
</feature>
<dbReference type="AlphaFoldDB" id="A0A8J3NSY3"/>
<organism evidence="3 4">
    <name type="scientific">Catellatospora chokoriensis</name>
    <dbReference type="NCBI Taxonomy" id="310353"/>
    <lineage>
        <taxon>Bacteria</taxon>
        <taxon>Bacillati</taxon>
        <taxon>Actinomycetota</taxon>
        <taxon>Actinomycetes</taxon>
        <taxon>Micromonosporales</taxon>
        <taxon>Micromonosporaceae</taxon>
        <taxon>Catellatospora</taxon>
    </lineage>
</organism>
<evidence type="ECO:0000313" key="4">
    <source>
        <dbReference type="Proteomes" id="UP000619293"/>
    </source>
</evidence>
<name>A0A8J3NSY3_9ACTN</name>
<proteinExistence type="predicted"/>
<keyword evidence="2" id="KW-0812">Transmembrane</keyword>
<reference evidence="3 4" key="1">
    <citation type="submission" date="2021-01" db="EMBL/GenBank/DDBJ databases">
        <title>Whole genome shotgun sequence of Catellatospora chokoriensis NBRC 107358.</title>
        <authorList>
            <person name="Komaki H."/>
            <person name="Tamura T."/>
        </authorList>
    </citation>
    <scope>NUCLEOTIDE SEQUENCE [LARGE SCALE GENOMIC DNA]</scope>
    <source>
        <strain evidence="3 4">NBRC 107358</strain>
    </source>
</reference>
<gene>
    <name evidence="3" type="ORF">Cch02nite_49110</name>
</gene>
<evidence type="ECO:0000313" key="3">
    <source>
        <dbReference type="EMBL" id="GIF91467.1"/>
    </source>
</evidence>
<sequence length="145" mass="14185">MQPDGSMPAAGEPTPEVAASQDSGAAGDVRPSRGSVVARGFGIIAAAAALLACGVLAWITTLPSTKADGSCDGIGFGCTPNQRDGTAIVAMIMGLPALAVVIAVQLVVLTVLAFAGARSGVRAGIAAVLTGWILLAAVLAAMATR</sequence>